<comment type="caution">
    <text evidence="2">The sequence shown here is derived from an EMBL/GenBank/DDBJ whole genome shotgun (WGS) entry which is preliminary data.</text>
</comment>
<protein>
    <submittedName>
        <fullName evidence="2">Putative feruloyl esterase</fullName>
        <ecNumber evidence="2">3.1.1.73</ecNumber>
    </submittedName>
</protein>
<reference evidence="3" key="1">
    <citation type="journal article" date="2018" name="Nat. Plants">
        <title>Whole-genome landscape of Medicago truncatula symbiotic genes.</title>
        <authorList>
            <person name="Pecrix Y."/>
            <person name="Staton S.E."/>
            <person name="Sallet E."/>
            <person name="Lelandais-Briere C."/>
            <person name="Moreau S."/>
            <person name="Carrere S."/>
            <person name="Blein T."/>
            <person name="Jardinaud M.F."/>
            <person name="Latrasse D."/>
            <person name="Zouine M."/>
            <person name="Zahm M."/>
            <person name="Kreplak J."/>
            <person name="Mayjonade B."/>
            <person name="Satge C."/>
            <person name="Perez M."/>
            <person name="Cauet S."/>
            <person name="Marande W."/>
            <person name="Chantry-Darmon C."/>
            <person name="Lopez-Roques C."/>
            <person name="Bouchez O."/>
            <person name="Berard A."/>
            <person name="Debelle F."/>
            <person name="Munos S."/>
            <person name="Bendahmane A."/>
            <person name="Berges H."/>
            <person name="Niebel A."/>
            <person name="Buitink J."/>
            <person name="Frugier F."/>
            <person name="Benhamed M."/>
            <person name="Crespi M."/>
            <person name="Gouzy J."/>
            <person name="Gamas P."/>
        </authorList>
    </citation>
    <scope>NUCLEOTIDE SEQUENCE [LARGE SCALE GENOMIC DNA]</scope>
    <source>
        <strain evidence="3">cv. Jemalong A17</strain>
    </source>
</reference>
<dbReference type="AlphaFoldDB" id="A0A396JED4"/>
<dbReference type="Gramene" id="rna9350">
    <property type="protein sequence ID" value="RHN73527.1"/>
    <property type="gene ID" value="gene9350"/>
</dbReference>
<evidence type="ECO:0000313" key="3">
    <source>
        <dbReference type="Proteomes" id="UP000265566"/>
    </source>
</evidence>
<organism evidence="2 3">
    <name type="scientific">Medicago truncatula</name>
    <name type="common">Barrel medic</name>
    <name type="synonym">Medicago tribuloides</name>
    <dbReference type="NCBI Taxonomy" id="3880"/>
    <lineage>
        <taxon>Eukaryota</taxon>
        <taxon>Viridiplantae</taxon>
        <taxon>Streptophyta</taxon>
        <taxon>Embryophyta</taxon>
        <taxon>Tracheophyta</taxon>
        <taxon>Spermatophyta</taxon>
        <taxon>Magnoliopsida</taxon>
        <taxon>eudicotyledons</taxon>
        <taxon>Gunneridae</taxon>
        <taxon>Pentapetalae</taxon>
        <taxon>rosids</taxon>
        <taxon>fabids</taxon>
        <taxon>Fabales</taxon>
        <taxon>Fabaceae</taxon>
        <taxon>Papilionoideae</taxon>
        <taxon>50 kb inversion clade</taxon>
        <taxon>NPAAA clade</taxon>
        <taxon>Hologalegina</taxon>
        <taxon>IRL clade</taxon>
        <taxon>Trifolieae</taxon>
        <taxon>Medicago</taxon>
    </lineage>
</organism>
<sequence>MTADQSHQRVIIPNKHGEKLVGILHECGATNDIVILCHGFRCTKDTNLMLNLVAALEKAQISSFRFDFSGNGESEGSFQYGNYWGEVDELHAVVQHFRESNRAIPAIFGHSKGGDIVLLYASKYHDIKTAVNLSGRYDLKAGIEERLGKDYLERITNEGFIDVKTKSGKLFTQAYNITSTKFEQDIIMNYLVQCVQSYYIRIELLCCLLNAHLRTSTVAGSLDYRVTKESLMDRMGTNMHEACLQIDKECRVLTVHGSSDKIIPVQSAHEFAKVIPNHKLHIIKRANHAYSSHQDVLSSVVMSFIKETIDPNKGTVS</sequence>
<proteinExistence type="predicted"/>
<feature type="domain" description="Serine aminopeptidase S33" evidence="1">
    <location>
        <begin position="31"/>
        <end position="145"/>
    </location>
</feature>
<dbReference type="GO" id="GO:0030600">
    <property type="term" value="F:feruloyl esterase activity"/>
    <property type="evidence" value="ECO:0007669"/>
    <property type="project" value="UniProtKB-EC"/>
</dbReference>
<keyword evidence="2" id="KW-0378">Hydrolase</keyword>
<dbReference type="SUPFAM" id="SSF53474">
    <property type="entry name" value="alpha/beta-Hydrolases"/>
    <property type="match status" value="1"/>
</dbReference>
<dbReference type="InterPro" id="IPR022742">
    <property type="entry name" value="Hydrolase_4"/>
</dbReference>
<dbReference type="InterPro" id="IPR029058">
    <property type="entry name" value="AB_hydrolase_fold"/>
</dbReference>
<dbReference type="OMA" id="NYTAHRK"/>
<dbReference type="PANTHER" id="PTHR42886:SF86">
    <property type="entry name" value="ALPHA_BETA FOLD HYDROLASE"/>
    <property type="match status" value="1"/>
</dbReference>
<accession>A0A396JED4</accession>
<evidence type="ECO:0000313" key="2">
    <source>
        <dbReference type="EMBL" id="RHN73527.1"/>
    </source>
</evidence>
<dbReference type="Pfam" id="PF12146">
    <property type="entry name" value="Hydrolase_4"/>
    <property type="match status" value="1"/>
</dbReference>
<evidence type="ECO:0000259" key="1">
    <source>
        <dbReference type="Pfam" id="PF12146"/>
    </source>
</evidence>
<name>A0A396JED4_MEDTR</name>
<gene>
    <name evidence="2" type="ORF">MtrunA17_Chr2g0299461</name>
</gene>
<dbReference type="EC" id="3.1.1.73" evidence="2"/>
<dbReference type="PANTHER" id="PTHR42886">
    <property type="entry name" value="RE40534P-RELATED"/>
    <property type="match status" value="1"/>
</dbReference>
<dbReference type="Proteomes" id="UP000265566">
    <property type="component" value="Chromosome 2"/>
</dbReference>
<dbReference type="EMBL" id="PSQE01000002">
    <property type="protein sequence ID" value="RHN73527.1"/>
    <property type="molecule type" value="Genomic_DNA"/>
</dbReference>
<dbReference type="Gene3D" id="3.40.50.1820">
    <property type="entry name" value="alpha/beta hydrolase"/>
    <property type="match status" value="1"/>
</dbReference>